<keyword evidence="4" id="KW-1185">Reference proteome</keyword>
<protein>
    <submittedName>
        <fullName evidence="3">Copper transport outer membrane protein, MctB</fullName>
    </submittedName>
</protein>
<feature type="transmembrane region" description="Helical" evidence="2">
    <location>
        <begin position="7"/>
        <end position="30"/>
    </location>
</feature>
<name>A0A1I2MT96_9FIRM</name>
<sequence length="294" mass="32171">MIVDYKYHIASLVAVFLALGIGILIGSTLLGNTTLVESQKQVTNNLESQLEALRKTNEDVTARSNALQLDANINKQYEDQTLPLLVDGRLADKTFAVIELNGSGFPPEITEVIEDAGGTVSSVTSINDFYDEPKALNVLREELELWPDLSDDEYLGKLGTEIAVGVIDGEKDSIVNSLVDKKILQFTGEFGIPVDGVIIIGGGYKPEARNMQIDLALIDYFKELNIQVVGVEETDVSFSLMKEYQRKHISTIDDIDSAPGRLAMVLVLGGQPGNYGIKPTAQKLLPDMQKQEVK</sequence>
<dbReference type="GO" id="GO:0016020">
    <property type="term" value="C:membrane"/>
    <property type="evidence" value="ECO:0007669"/>
    <property type="project" value="InterPro"/>
</dbReference>
<feature type="coiled-coil region" evidence="1">
    <location>
        <begin position="36"/>
        <end position="70"/>
    </location>
</feature>
<gene>
    <name evidence="3" type="ORF">SAMN05660649_00099</name>
</gene>
<evidence type="ECO:0000313" key="3">
    <source>
        <dbReference type="EMBL" id="SFF93909.1"/>
    </source>
</evidence>
<dbReference type="OrthoDB" id="2382049at2"/>
<reference evidence="4" key="1">
    <citation type="submission" date="2016-10" db="EMBL/GenBank/DDBJ databases">
        <authorList>
            <person name="Varghese N."/>
            <person name="Submissions S."/>
        </authorList>
    </citation>
    <scope>NUCLEOTIDE SEQUENCE [LARGE SCALE GENOMIC DNA]</scope>
    <source>
        <strain evidence="4">DSM 17038</strain>
    </source>
</reference>
<evidence type="ECO:0000313" key="4">
    <source>
        <dbReference type="Proteomes" id="UP000199337"/>
    </source>
</evidence>
<dbReference type="STRING" id="341036.SAMN05660649_00099"/>
<dbReference type="Pfam" id="PF11382">
    <property type="entry name" value="MctB"/>
    <property type="match status" value="1"/>
</dbReference>
<dbReference type="GO" id="GO:0055070">
    <property type="term" value="P:copper ion homeostasis"/>
    <property type="evidence" value="ECO:0007669"/>
    <property type="project" value="InterPro"/>
</dbReference>
<organism evidence="3 4">
    <name type="scientific">Desulfotruncus arcticus DSM 17038</name>
    <dbReference type="NCBI Taxonomy" id="1121424"/>
    <lineage>
        <taxon>Bacteria</taxon>
        <taxon>Bacillati</taxon>
        <taxon>Bacillota</taxon>
        <taxon>Clostridia</taxon>
        <taxon>Eubacteriales</taxon>
        <taxon>Desulfallaceae</taxon>
        <taxon>Desulfotruncus</taxon>
    </lineage>
</organism>
<keyword evidence="1" id="KW-0175">Coiled coil</keyword>
<dbReference type="Proteomes" id="UP000199337">
    <property type="component" value="Unassembled WGS sequence"/>
</dbReference>
<evidence type="ECO:0000256" key="1">
    <source>
        <dbReference type="SAM" id="Coils"/>
    </source>
</evidence>
<keyword evidence="2" id="KW-0812">Transmembrane</keyword>
<evidence type="ECO:0000256" key="2">
    <source>
        <dbReference type="SAM" id="Phobius"/>
    </source>
</evidence>
<dbReference type="InterPro" id="IPR021522">
    <property type="entry name" value="MctB"/>
</dbReference>
<dbReference type="RefSeq" id="WP_092467629.1">
    <property type="nucleotide sequence ID" value="NZ_FOOX01000001.1"/>
</dbReference>
<dbReference type="AlphaFoldDB" id="A0A1I2MT96"/>
<dbReference type="EMBL" id="FOOX01000001">
    <property type="protein sequence ID" value="SFF93909.1"/>
    <property type="molecule type" value="Genomic_DNA"/>
</dbReference>
<keyword evidence="2" id="KW-1133">Transmembrane helix</keyword>
<proteinExistence type="predicted"/>
<accession>A0A1I2MT96</accession>
<keyword evidence="2" id="KW-0472">Membrane</keyword>